<dbReference type="NCBIfam" id="NF005559">
    <property type="entry name" value="PRK07231.1"/>
    <property type="match status" value="1"/>
</dbReference>
<dbReference type="PANTHER" id="PTHR42760">
    <property type="entry name" value="SHORT-CHAIN DEHYDROGENASES/REDUCTASES FAMILY MEMBER"/>
    <property type="match status" value="1"/>
</dbReference>
<evidence type="ECO:0000313" key="3">
    <source>
        <dbReference type="EMBL" id="MDV2883965.1"/>
    </source>
</evidence>
<comment type="caution">
    <text evidence="3">The sequence shown here is derived from an EMBL/GenBank/DDBJ whole genome shotgun (WGS) entry which is preliminary data.</text>
</comment>
<dbReference type="InterPro" id="IPR036291">
    <property type="entry name" value="NAD(P)-bd_dom_sf"/>
</dbReference>
<dbReference type="PRINTS" id="PR00080">
    <property type="entry name" value="SDRFAMILY"/>
</dbReference>
<sequence length="254" mass="27171">MQRFLNQIVLISGAGSGIGKASAIQLASEGAVVILVGRRREKLEETAGEMNNQLREGCAYVYTCDVTVEEEVELLADYVESNFEKLDVLINNAGTSQGGAILSLEEEDWNHVQTTNVTSVFLMSKHLGKLMIKSESENKAIVNIASLSGHKAGAKIPSYSTAKAAVIHLTKSLAGELAPHNVRVNSVSPGFVETPMTEDGLKNPAFTQAIERHTLLGRVGRPEEVAKTIAFAASSDASYITGTDLLIDGGWLTV</sequence>
<evidence type="ECO:0000256" key="2">
    <source>
        <dbReference type="ARBA" id="ARBA00023002"/>
    </source>
</evidence>
<protein>
    <submittedName>
        <fullName evidence="3">SDR family oxidoreductase</fullName>
        <ecNumber evidence="3">1.-.-.-</ecNumber>
    </submittedName>
</protein>
<dbReference type="Pfam" id="PF13561">
    <property type="entry name" value="adh_short_C2"/>
    <property type="match status" value="1"/>
</dbReference>
<dbReference type="CDD" id="cd05233">
    <property type="entry name" value="SDR_c"/>
    <property type="match status" value="1"/>
</dbReference>
<dbReference type="AlphaFoldDB" id="A0AAJ2L052"/>
<gene>
    <name evidence="3" type="ORF">RYX45_02140</name>
</gene>
<keyword evidence="2 3" id="KW-0560">Oxidoreductase</keyword>
<dbReference type="PROSITE" id="PS00061">
    <property type="entry name" value="ADH_SHORT"/>
    <property type="match status" value="1"/>
</dbReference>
<evidence type="ECO:0000313" key="4">
    <source>
        <dbReference type="Proteomes" id="UP001285636"/>
    </source>
</evidence>
<dbReference type="EC" id="1.-.-.-" evidence="3"/>
<dbReference type="FunFam" id="3.40.50.720:FF:000084">
    <property type="entry name" value="Short-chain dehydrogenase reductase"/>
    <property type="match status" value="1"/>
</dbReference>
<dbReference type="PANTHER" id="PTHR42760:SF133">
    <property type="entry name" value="3-OXOACYL-[ACYL-CARRIER-PROTEIN] REDUCTASE"/>
    <property type="match status" value="1"/>
</dbReference>
<comment type="similarity">
    <text evidence="1">Belongs to the short-chain dehydrogenases/reductases (SDR) family.</text>
</comment>
<dbReference type="InterPro" id="IPR002347">
    <property type="entry name" value="SDR_fam"/>
</dbReference>
<dbReference type="SUPFAM" id="SSF51735">
    <property type="entry name" value="NAD(P)-binding Rossmann-fold domains"/>
    <property type="match status" value="1"/>
</dbReference>
<dbReference type="InterPro" id="IPR020904">
    <property type="entry name" value="Sc_DH/Rdtase_CS"/>
</dbReference>
<organism evidence="3 4">
    <name type="scientific">Alkalihalophilus pseudofirmus</name>
    <name type="common">Bacillus pseudofirmus</name>
    <dbReference type="NCBI Taxonomy" id="79885"/>
    <lineage>
        <taxon>Bacteria</taxon>
        <taxon>Bacillati</taxon>
        <taxon>Bacillota</taxon>
        <taxon>Bacilli</taxon>
        <taxon>Bacillales</taxon>
        <taxon>Bacillaceae</taxon>
        <taxon>Alkalihalophilus</taxon>
    </lineage>
</organism>
<reference evidence="3" key="1">
    <citation type="submission" date="2023-10" db="EMBL/GenBank/DDBJ databases">
        <title>Screening of Alkalihalophilus pseudofirmusBZ-TG-HK211 and Its Alleviation of Salt Stress on Rapeseed Growth.</title>
        <authorList>
            <person name="Zhao B."/>
            <person name="Guo T."/>
        </authorList>
    </citation>
    <scope>NUCLEOTIDE SEQUENCE</scope>
    <source>
        <strain evidence="3">BZ-TG-HK211</strain>
    </source>
</reference>
<evidence type="ECO:0000256" key="1">
    <source>
        <dbReference type="ARBA" id="ARBA00006484"/>
    </source>
</evidence>
<accession>A0AAJ2L052</accession>
<dbReference type="Gene3D" id="3.40.50.720">
    <property type="entry name" value="NAD(P)-binding Rossmann-like Domain"/>
    <property type="match status" value="1"/>
</dbReference>
<dbReference type="GO" id="GO:0016616">
    <property type="term" value="F:oxidoreductase activity, acting on the CH-OH group of donors, NAD or NADP as acceptor"/>
    <property type="evidence" value="ECO:0007669"/>
    <property type="project" value="TreeGrafter"/>
</dbReference>
<dbReference type="RefSeq" id="WP_075683675.1">
    <property type="nucleotide sequence ID" value="NZ_CP117835.1"/>
</dbReference>
<dbReference type="PRINTS" id="PR00081">
    <property type="entry name" value="GDHRDH"/>
</dbReference>
<name>A0AAJ2L052_ALKPS</name>
<dbReference type="EMBL" id="JAWJAY010000001">
    <property type="protein sequence ID" value="MDV2883965.1"/>
    <property type="molecule type" value="Genomic_DNA"/>
</dbReference>
<dbReference type="GO" id="GO:0008206">
    <property type="term" value="P:bile acid metabolic process"/>
    <property type="evidence" value="ECO:0007669"/>
    <property type="project" value="UniProtKB-ARBA"/>
</dbReference>
<dbReference type="Proteomes" id="UP001285636">
    <property type="component" value="Unassembled WGS sequence"/>
</dbReference>
<proteinExistence type="inferred from homology"/>